<dbReference type="Proteomes" id="UP000053555">
    <property type="component" value="Unassembled WGS sequence"/>
</dbReference>
<sequence length="55" mass="6140">MSTTLARILYGHTPQIHSKGQRYSLDINISVKPPMPLLGLRQHMEACQSPLDTPP</sequence>
<gene>
    <name evidence="1" type="ORF">glysoja_036697</name>
</gene>
<organism evidence="1">
    <name type="scientific">Glycine soja</name>
    <name type="common">Wild soybean</name>
    <dbReference type="NCBI Taxonomy" id="3848"/>
    <lineage>
        <taxon>Eukaryota</taxon>
        <taxon>Viridiplantae</taxon>
        <taxon>Streptophyta</taxon>
        <taxon>Embryophyta</taxon>
        <taxon>Tracheophyta</taxon>
        <taxon>Spermatophyta</taxon>
        <taxon>Magnoliopsida</taxon>
        <taxon>eudicotyledons</taxon>
        <taxon>Gunneridae</taxon>
        <taxon>Pentapetalae</taxon>
        <taxon>rosids</taxon>
        <taxon>fabids</taxon>
        <taxon>Fabales</taxon>
        <taxon>Fabaceae</taxon>
        <taxon>Papilionoideae</taxon>
        <taxon>50 kb inversion clade</taxon>
        <taxon>NPAAA clade</taxon>
        <taxon>indigoferoid/millettioid clade</taxon>
        <taxon>Phaseoleae</taxon>
        <taxon>Glycine</taxon>
        <taxon>Glycine subgen. Soja</taxon>
    </lineage>
</organism>
<proteinExistence type="predicted"/>
<reference evidence="1" key="1">
    <citation type="submission" date="2014-07" db="EMBL/GenBank/DDBJ databases">
        <title>Identification of a novel salt tolerance gene in wild soybean by whole-genome sequencing.</title>
        <authorList>
            <person name="Lam H.-M."/>
            <person name="Qi X."/>
            <person name="Li M.-W."/>
            <person name="Liu X."/>
            <person name="Xie M."/>
            <person name="Ni M."/>
            <person name="Xu X."/>
        </authorList>
    </citation>
    <scope>NUCLEOTIDE SEQUENCE [LARGE SCALE GENOMIC DNA]</scope>
    <source>
        <tissue evidence="1">Root</tissue>
    </source>
</reference>
<accession>A0A0B2SNC6</accession>
<dbReference type="AlphaFoldDB" id="A0A0B2SNC6"/>
<protein>
    <submittedName>
        <fullName evidence="1">Uncharacterized protein</fullName>
    </submittedName>
</protein>
<evidence type="ECO:0000313" key="1">
    <source>
        <dbReference type="EMBL" id="KHN48141.1"/>
    </source>
</evidence>
<dbReference type="EMBL" id="KN639864">
    <property type="protein sequence ID" value="KHN48141.1"/>
    <property type="molecule type" value="Genomic_DNA"/>
</dbReference>
<name>A0A0B2SNC6_GLYSO</name>